<dbReference type="Gene3D" id="3.90.550.10">
    <property type="entry name" value="Spore Coat Polysaccharide Biosynthesis Protein SpsA, Chain A"/>
    <property type="match status" value="1"/>
</dbReference>
<dbReference type="SUPFAM" id="SSF53448">
    <property type="entry name" value="Nucleotide-diphospho-sugar transferases"/>
    <property type="match status" value="1"/>
</dbReference>
<dbReference type="PANTHER" id="PTHR43685:SF2">
    <property type="entry name" value="GLYCOSYLTRANSFERASE 2-LIKE DOMAIN-CONTAINING PROTEIN"/>
    <property type="match status" value="1"/>
</dbReference>
<proteinExistence type="predicted"/>
<feature type="domain" description="Glycosyltransferase 2-like" evidence="1">
    <location>
        <begin position="4"/>
        <end position="161"/>
    </location>
</feature>
<evidence type="ECO:0000313" key="2">
    <source>
        <dbReference type="EMBL" id="SVA17359.1"/>
    </source>
</evidence>
<accession>A0A381TNG5</accession>
<dbReference type="PANTHER" id="PTHR43685">
    <property type="entry name" value="GLYCOSYLTRANSFERASE"/>
    <property type="match status" value="1"/>
</dbReference>
<dbReference type="InterPro" id="IPR001173">
    <property type="entry name" value="Glyco_trans_2-like"/>
</dbReference>
<reference evidence="2" key="1">
    <citation type="submission" date="2018-05" db="EMBL/GenBank/DDBJ databases">
        <authorList>
            <person name="Lanie J.A."/>
            <person name="Ng W.-L."/>
            <person name="Kazmierczak K.M."/>
            <person name="Andrzejewski T.M."/>
            <person name="Davidsen T.M."/>
            <person name="Wayne K.J."/>
            <person name="Tettelin H."/>
            <person name="Glass J.I."/>
            <person name="Rusch D."/>
            <person name="Podicherti R."/>
            <person name="Tsui H.-C.T."/>
            <person name="Winkler M.E."/>
        </authorList>
    </citation>
    <scope>NUCLEOTIDE SEQUENCE</scope>
</reference>
<evidence type="ECO:0000259" key="1">
    <source>
        <dbReference type="Pfam" id="PF00535"/>
    </source>
</evidence>
<dbReference type="AlphaFoldDB" id="A0A381TNG5"/>
<dbReference type="EMBL" id="UINC01004859">
    <property type="protein sequence ID" value="SVA17359.1"/>
    <property type="molecule type" value="Genomic_DNA"/>
</dbReference>
<name>A0A381TNG5_9ZZZZ</name>
<dbReference type="Pfam" id="PF00535">
    <property type="entry name" value="Glycos_transf_2"/>
    <property type="match status" value="1"/>
</dbReference>
<dbReference type="InterPro" id="IPR029044">
    <property type="entry name" value="Nucleotide-diphossugar_trans"/>
</dbReference>
<protein>
    <recommendedName>
        <fullName evidence="1">Glycosyltransferase 2-like domain-containing protein</fullName>
    </recommendedName>
</protein>
<gene>
    <name evidence="2" type="ORF">METZ01_LOCUS70213</name>
</gene>
<organism evidence="2">
    <name type="scientific">marine metagenome</name>
    <dbReference type="NCBI Taxonomy" id="408172"/>
    <lineage>
        <taxon>unclassified sequences</taxon>
        <taxon>metagenomes</taxon>
        <taxon>ecological metagenomes</taxon>
    </lineage>
</organism>
<sequence length="278" mass="32510">MKISVVIPTFNRISLVARAIDSVLKQSLNPYEIIVVDDGSDDGTSEMIKNKYKSIKLIQQQNNGVSAARNNGIKHAKGDWIGLLDSDDEWTEKKLENQADRLIKTPEYDFCHTNEIWIRNGVRVNQRKKHEKYGGYIFDKCLDICRISPSSVLFRKNILDHVGWFDNHLPVCEDYDLWLRITAEYRILFIDEPLIIKYGGHDDQLSHSVEGIEFFRIKSLENLLERSELSTDNRILAIEMIIKKYNIYLNGLVKRKKQGEADQIEKKIKFWKKDMIEY</sequence>
<dbReference type="InterPro" id="IPR050834">
    <property type="entry name" value="Glycosyltransf_2"/>
</dbReference>